<dbReference type="AlphaFoldDB" id="A0A1I3CVN6"/>
<organism evidence="3 4">
    <name type="scientific">Pisciglobus halotolerans</name>
    <dbReference type="NCBI Taxonomy" id="745365"/>
    <lineage>
        <taxon>Bacteria</taxon>
        <taxon>Bacillati</taxon>
        <taxon>Bacillota</taxon>
        <taxon>Bacilli</taxon>
        <taxon>Lactobacillales</taxon>
        <taxon>Carnobacteriaceae</taxon>
    </lineage>
</organism>
<accession>A0A1I3CVN6</accession>
<protein>
    <submittedName>
        <fullName evidence="3">VanZ like family protein</fullName>
    </submittedName>
</protein>
<keyword evidence="1" id="KW-1133">Transmembrane helix</keyword>
<gene>
    <name evidence="3" type="ORF">SAMN04489868_1245</name>
</gene>
<name>A0A1I3CVN6_9LACT</name>
<dbReference type="InterPro" id="IPR006976">
    <property type="entry name" value="VanZ-like"/>
</dbReference>
<dbReference type="Proteomes" id="UP000198668">
    <property type="component" value="Unassembled WGS sequence"/>
</dbReference>
<feature type="transmembrane region" description="Helical" evidence="1">
    <location>
        <begin position="105"/>
        <end position="122"/>
    </location>
</feature>
<feature type="domain" description="VanZ-like" evidence="2">
    <location>
        <begin position="10"/>
        <end position="157"/>
    </location>
</feature>
<feature type="transmembrane region" description="Helical" evidence="1">
    <location>
        <begin position="142"/>
        <end position="161"/>
    </location>
</feature>
<keyword evidence="4" id="KW-1185">Reference proteome</keyword>
<keyword evidence="1" id="KW-0472">Membrane</keyword>
<dbReference type="Pfam" id="PF04892">
    <property type="entry name" value="VanZ"/>
    <property type="match status" value="1"/>
</dbReference>
<evidence type="ECO:0000313" key="4">
    <source>
        <dbReference type="Proteomes" id="UP000198668"/>
    </source>
</evidence>
<dbReference type="RefSeq" id="WP_092092818.1">
    <property type="nucleotide sequence ID" value="NZ_FOQE01000024.1"/>
</dbReference>
<sequence>MKKETKGNLFIGLAFAVMLVLYYSSSQSYEDQSMTGLLDRWLANEPLKEFLSPIQFTYAGSEVSIHAQGYSAFVEFFIRKAAHFGSYFLLASFWLLGLKEKMTSLPLTAVLSWLLAVGYASFDEFHQSLTPDRTPLPQDIVLDSVGAATGLAICLIFIYATKKKRKKRKRK</sequence>
<keyword evidence="1" id="KW-0812">Transmembrane</keyword>
<dbReference type="InterPro" id="IPR016747">
    <property type="entry name" value="Phosphotransbutyrylase"/>
</dbReference>
<evidence type="ECO:0000256" key="1">
    <source>
        <dbReference type="SAM" id="Phobius"/>
    </source>
</evidence>
<feature type="transmembrane region" description="Helical" evidence="1">
    <location>
        <begin position="81"/>
        <end position="98"/>
    </location>
</feature>
<proteinExistence type="predicted"/>
<dbReference type="OrthoDB" id="291892at2"/>
<dbReference type="PIRSF" id="PIRSF019083">
    <property type="entry name" value="UCP019083_VanZ"/>
    <property type="match status" value="1"/>
</dbReference>
<evidence type="ECO:0000259" key="2">
    <source>
        <dbReference type="Pfam" id="PF04892"/>
    </source>
</evidence>
<reference evidence="3 4" key="1">
    <citation type="submission" date="2016-10" db="EMBL/GenBank/DDBJ databases">
        <authorList>
            <person name="de Groot N.N."/>
        </authorList>
    </citation>
    <scope>NUCLEOTIDE SEQUENCE [LARGE SCALE GENOMIC DNA]</scope>
    <source>
        <strain evidence="3 4">DSM 27630</strain>
    </source>
</reference>
<evidence type="ECO:0000313" key="3">
    <source>
        <dbReference type="EMBL" id="SFH78545.1"/>
    </source>
</evidence>
<dbReference type="EMBL" id="FOQE01000024">
    <property type="protein sequence ID" value="SFH78545.1"/>
    <property type="molecule type" value="Genomic_DNA"/>
</dbReference>
<dbReference type="NCBIfam" id="NF037970">
    <property type="entry name" value="vanZ_1"/>
    <property type="match status" value="1"/>
</dbReference>